<proteinExistence type="predicted"/>
<dbReference type="EMBL" id="CCYD01000810">
    <property type="protein sequence ID" value="CEG43900.1"/>
    <property type="molecule type" value="Genomic_DNA"/>
</dbReference>
<reference evidence="2" key="1">
    <citation type="submission" date="2014-09" db="EMBL/GenBank/DDBJ databases">
        <authorList>
            <person name="Sharma Rahul"/>
            <person name="Thines Marco"/>
        </authorList>
    </citation>
    <scope>NUCLEOTIDE SEQUENCE [LARGE SCALE GENOMIC DNA]</scope>
</reference>
<evidence type="ECO:0000313" key="1">
    <source>
        <dbReference type="EMBL" id="CEG43900.1"/>
    </source>
</evidence>
<dbReference type="Proteomes" id="UP000054928">
    <property type="component" value="Unassembled WGS sequence"/>
</dbReference>
<protein>
    <submittedName>
        <fullName evidence="1">Uncharacterized protein</fullName>
    </submittedName>
</protein>
<dbReference type="GeneID" id="36409801"/>
<name>A0A0P1ARA8_PLAHL</name>
<sequence length="97" mass="11030">MIAYAKVSSDNHSVFLLNHLQEQIDDIIKMPIHLKSLSKPNNDLDGVLCALFQSWIGKPFNAVVNSREFASLKKAFDLSMSGMLWSHWQLDDEENPV</sequence>
<keyword evidence="2" id="KW-1185">Reference proteome</keyword>
<organism evidence="1 2">
    <name type="scientific">Plasmopara halstedii</name>
    <name type="common">Downy mildew of sunflower</name>
    <dbReference type="NCBI Taxonomy" id="4781"/>
    <lineage>
        <taxon>Eukaryota</taxon>
        <taxon>Sar</taxon>
        <taxon>Stramenopiles</taxon>
        <taxon>Oomycota</taxon>
        <taxon>Peronosporomycetes</taxon>
        <taxon>Peronosporales</taxon>
        <taxon>Peronosporaceae</taxon>
        <taxon>Plasmopara</taxon>
    </lineage>
</organism>
<evidence type="ECO:0000313" key="2">
    <source>
        <dbReference type="Proteomes" id="UP000054928"/>
    </source>
</evidence>
<dbReference type="RefSeq" id="XP_024580269.1">
    <property type="nucleotide sequence ID" value="XM_024729942.2"/>
</dbReference>
<dbReference type="AlphaFoldDB" id="A0A0P1ARA8"/>
<accession>A0A0P1ARA8</accession>